<dbReference type="CDD" id="cd02537">
    <property type="entry name" value="GT8_Glycogenin"/>
    <property type="match status" value="1"/>
</dbReference>
<organism evidence="1 2">
    <name type="scientific">Oidiodendron maius (strain Zn)</name>
    <dbReference type="NCBI Taxonomy" id="913774"/>
    <lineage>
        <taxon>Eukaryota</taxon>
        <taxon>Fungi</taxon>
        <taxon>Dikarya</taxon>
        <taxon>Ascomycota</taxon>
        <taxon>Pezizomycotina</taxon>
        <taxon>Leotiomycetes</taxon>
        <taxon>Leotiomycetes incertae sedis</taxon>
        <taxon>Myxotrichaceae</taxon>
        <taxon>Oidiodendron</taxon>
    </lineage>
</organism>
<evidence type="ECO:0000313" key="2">
    <source>
        <dbReference type="Proteomes" id="UP000054321"/>
    </source>
</evidence>
<protein>
    <submittedName>
        <fullName evidence="1">Glycosyltransferase family 8 protein</fullName>
    </submittedName>
</protein>
<dbReference type="Gene3D" id="3.90.550.10">
    <property type="entry name" value="Spore Coat Polysaccharide Biosynthesis Protein SpsA, Chain A"/>
    <property type="match status" value="1"/>
</dbReference>
<dbReference type="SUPFAM" id="SSF53448">
    <property type="entry name" value="Nucleotide-diphospho-sugar transferases"/>
    <property type="match status" value="1"/>
</dbReference>
<dbReference type="Proteomes" id="UP000054321">
    <property type="component" value="Unassembled WGS sequence"/>
</dbReference>
<keyword evidence="2" id="KW-1185">Reference proteome</keyword>
<dbReference type="InterPro" id="IPR029044">
    <property type="entry name" value="Nucleotide-diphossugar_trans"/>
</dbReference>
<reference evidence="1 2" key="1">
    <citation type="submission" date="2014-04" db="EMBL/GenBank/DDBJ databases">
        <authorList>
            <consortium name="DOE Joint Genome Institute"/>
            <person name="Kuo A."/>
            <person name="Martino E."/>
            <person name="Perotto S."/>
            <person name="Kohler A."/>
            <person name="Nagy L.G."/>
            <person name="Floudas D."/>
            <person name="Copeland A."/>
            <person name="Barry K.W."/>
            <person name="Cichocki N."/>
            <person name="Veneault-Fourrey C."/>
            <person name="LaButti K."/>
            <person name="Lindquist E.A."/>
            <person name="Lipzen A."/>
            <person name="Lundell T."/>
            <person name="Morin E."/>
            <person name="Murat C."/>
            <person name="Sun H."/>
            <person name="Tunlid A."/>
            <person name="Henrissat B."/>
            <person name="Grigoriev I.V."/>
            <person name="Hibbett D.S."/>
            <person name="Martin F."/>
            <person name="Nordberg H.P."/>
            <person name="Cantor M.N."/>
            <person name="Hua S.X."/>
        </authorList>
    </citation>
    <scope>NUCLEOTIDE SEQUENCE [LARGE SCALE GENOMIC DNA]</scope>
    <source>
        <strain evidence="1 2">Zn</strain>
    </source>
</reference>
<dbReference type="Pfam" id="PF01501">
    <property type="entry name" value="Glyco_transf_8"/>
    <property type="match status" value="1"/>
</dbReference>
<accession>A0A0C3C1I6</accession>
<dbReference type="InterPro" id="IPR002495">
    <property type="entry name" value="Glyco_trans_8"/>
</dbReference>
<dbReference type="OrthoDB" id="2014201at2759"/>
<proteinExistence type="predicted"/>
<sequence>MNSASPKSQGKAWVTLLTRKSYLPGCLVLLSSLRRHSSNYPLVVLVNPLSEDTEQLDQLPAGVREILKTQGLKLREVEWLEPLNGRYHATDSRFADTWTKLRFADLIEYERVVLLDSDMLVRKNMDELMEMSLGANEIAAVHACTCNPRKLPHYPSDWSPQNCGHTYNHHTLHTLNSGLIVANPSTEMYEGILHTLNTDHGVANMIFPDQDLLSLHFKGKIRFLGYEYNALKTLRECHPKIWRDDKVRNVHYILDKPWSTRRMVTVDDFTEVEKWWWDEFEQLEKSWAGTLEAWKVVLSTLAAKRSDLI</sequence>
<keyword evidence="1" id="KW-0808">Transferase</keyword>
<evidence type="ECO:0000313" key="1">
    <source>
        <dbReference type="EMBL" id="KIM92688.1"/>
    </source>
</evidence>
<dbReference type="GO" id="GO:0016757">
    <property type="term" value="F:glycosyltransferase activity"/>
    <property type="evidence" value="ECO:0007669"/>
    <property type="project" value="InterPro"/>
</dbReference>
<name>A0A0C3C1I6_OIDMZ</name>
<dbReference type="HOGENOM" id="CLU_049943_0_0_1"/>
<reference evidence="2" key="2">
    <citation type="submission" date="2015-01" db="EMBL/GenBank/DDBJ databases">
        <title>Evolutionary Origins and Diversification of the Mycorrhizal Mutualists.</title>
        <authorList>
            <consortium name="DOE Joint Genome Institute"/>
            <consortium name="Mycorrhizal Genomics Consortium"/>
            <person name="Kohler A."/>
            <person name="Kuo A."/>
            <person name="Nagy L.G."/>
            <person name="Floudas D."/>
            <person name="Copeland A."/>
            <person name="Barry K.W."/>
            <person name="Cichocki N."/>
            <person name="Veneault-Fourrey C."/>
            <person name="LaButti K."/>
            <person name="Lindquist E.A."/>
            <person name="Lipzen A."/>
            <person name="Lundell T."/>
            <person name="Morin E."/>
            <person name="Murat C."/>
            <person name="Riley R."/>
            <person name="Ohm R."/>
            <person name="Sun H."/>
            <person name="Tunlid A."/>
            <person name="Henrissat B."/>
            <person name="Grigoriev I.V."/>
            <person name="Hibbett D.S."/>
            <person name="Martin F."/>
        </authorList>
    </citation>
    <scope>NUCLEOTIDE SEQUENCE [LARGE SCALE GENOMIC DNA]</scope>
    <source>
        <strain evidence="2">Zn</strain>
    </source>
</reference>
<gene>
    <name evidence="1" type="ORF">OIDMADRAFT_46586</name>
</gene>
<dbReference type="InParanoid" id="A0A0C3C1I6"/>
<dbReference type="PANTHER" id="PTHR11183">
    <property type="entry name" value="GLYCOGENIN SUBFAMILY MEMBER"/>
    <property type="match status" value="1"/>
</dbReference>
<dbReference type="STRING" id="913774.A0A0C3C1I6"/>
<dbReference type="EMBL" id="KN832909">
    <property type="protein sequence ID" value="KIM92688.1"/>
    <property type="molecule type" value="Genomic_DNA"/>
</dbReference>
<dbReference type="InterPro" id="IPR050587">
    <property type="entry name" value="GNT1/Glycosyltrans_8"/>
</dbReference>
<dbReference type="AlphaFoldDB" id="A0A0C3C1I6"/>